<keyword evidence="3" id="KW-0349">Heme</keyword>
<dbReference type="PRINTS" id="PR00463">
    <property type="entry name" value="EP450I"/>
</dbReference>
<dbReference type="GO" id="GO:0020037">
    <property type="term" value="F:heme binding"/>
    <property type="evidence" value="ECO:0007669"/>
    <property type="project" value="InterPro"/>
</dbReference>
<evidence type="ECO:0000313" key="12">
    <source>
        <dbReference type="EMBL" id="CAI9782683.1"/>
    </source>
</evidence>
<comment type="similarity">
    <text evidence="2">Belongs to the cytochrome P450 family.</text>
</comment>
<sequence>MENLMFHASIFSLIVLLSYCFLRVFYTIWWKPKLLEKSLKRQGIKGTPYKPFIGDMKEYIKQITEAWSKPINLSHQIARRVDPFTRNVVQQYGKISFFWVGKTPRLIIMDPELIKEVLSNKEGHIQKPKLNPLILILTRGLTTLEGEKWAAHRRIINPAFHLEQLKGMIPIFLSSSAMLIEKWKKTVSCGGTFEIDIWPEFQELTGDIISRAAFGSNYDEGKKILKLQKELQKLVIEAMQTLYIPGFRFIPTKKNRRRKNLDKKITSMLRALIERMENKMKPRETNDHNLLSLLLQSNDRGKGIDAKSNYMNMEEIIEESKLFYLAGHETTSSWLTWTMVVLAMHPNWQQKARKEVQQICGDKDPDIEAIRHLKTVTMILYEVLRSAFTKSQAYKLTLQSSKLTLRM</sequence>
<comment type="subcellular location">
    <subcellularLocation>
        <location evidence="1">Membrane</location>
        <topology evidence="1">Single-pass membrane protein</topology>
    </subcellularLocation>
</comment>
<evidence type="ECO:0000256" key="7">
    <source>
        <dbReference type="ARBA" id="ARBA00023002"/>
    </source>
</evidence>
<evidence type="ECO:0008006" key="14">
    <source>
        <dbReference type="Google" id="ProtNLM"/>
    </source>
</evidence>
<dbReference type="GO" id="GO:0004497">
    <property type="term" value="F:monooxygenase activity"/>
    <property type="evidence" value="ECO:0007669"/>
    <property type="project" value="UniProtKB-KW"/>
</dbReference>
<dbReference type="InterPro" id="IPR050665">
    <property type="entry name" value="Cytochrome_P450_Monooxygen"/>
</dbReference>
<keyword evidence="7" id="KW-0560">Oxidoreductase</keyword>
<evidence type="ECO:0000256" key="2">
    <source>
        <dbReference type="ARBA" id="ARBA00010617"/>
    </source>
</evidence>
<proteinExistence type="inferred from homology"/>
<dbReference type="Gene3D" id="1.10.630.10">
    <property type="entry name" value="Cytochrome P450"/>
    <property type="match status" value="1"/>
</dbReference>
<evidence type="ECO:0000256" key="10">
    <source>
        <dbReference type="ARBA" id="ARBA00023136"/>
    </source>
</evidence>
<keyword evidence="10 11" id="KW-0472">Membrane</keyword>
<keyword evidence="13" id="KW-1185">Reference proteome</keyword>
<evidence type="ECO:0000256" key="9">
    <source>
        <dbReference type="ARBA" id="ARBA00023033"/>
    </source>
</evidence>
<gene>
    <name evidence="12" type="ORF">FPE_LOCUS30113</name>
</gene>
<dbReference type="Proteomes" id="UP000834106">
    <property type="component" value="Chromosome 19"/>
</dbReference>
<evidence type="ECO:0000256" key="8">
    <source>
        <dbReference type="ARBA" id="ARBA00023004"/>
    </source>
</evidence>
<dbReference type="SUPFAM" id="SSF48264">
    <property type="entry name" value="Cytochrome P450"/>
    <property type="match status" value="1"/>
</dbReference>
<keyword evidence="9" id="KW-0503">Monooxygenase</keyword>
<dbReference type="GO" id="GO:0016020">
    <property type="term" value="C:membrane"/>
    <property type="evidence" value="ECO:0007669"/>
    <property type="project" value="UniProtKB-SubCell"/>
</dbReference>
<dbReference type="AlphaFoldDB" id="A0AAD2EAZ4"/>
<feature type="transmembrane region" description="Helical" evidence="11">
    <location>
        <begin position="6"/>
        <end position="30"/>
    </location>
</feature>
<dbReference type="EMBL" id="OU503054">
    <property type="protein sequence ID" value="CAI9782683.1"/>
    <property type="molecule type" value="Genomic_DNA"/>
</dbReference>
<evidence type="ECO:0000256" key="3">
    <source>
        <dbReference type="ARBA" id="ARBA00022617"/>
    </source>
</evidence>
<dbReference type="PANTHER" id="PTHR24282:SF94">
    <property type="entry name" value="CYTOCHROME P450 72C1"/>
    <property type="match status" value="1"/>
</dbReference>
<reference evidence="12" key="1">
    <citation type="submission" date="2023-05" db="EMBL/GenBank/DDBJ databases">
        <authorList>
            <person name="Huff M."/>
        </authorList>
    </citation>
    <scope>NUCLEOTIDE SEQUENCE</scope>
</reference>
<dbReference type="InterPro" id="IPR001128">
    <property type="entry name" value="Cyt_P450"/>
</dbReference>
<evidence type="ECO:0000256" key="4">
    <source>
        <dbReference type="ARBA" id="ARBA00022692"/>
    </source>
</evidence>
<dbReference type="Pfam" id="PF00067">
    <property type="entry name" value="p450"/>
    <property type="match status" value="1"/>
</dbReference>
<evidence type="ECO:0000256" key="1">
    <source>
        <dbReference type="ARBA" id="ARBA00004167"/>
    </source>
</evidence>
<keyword evidence="5" id="KW-0479">Metal-binding</keyword>
<accession>A0AAD2EAZ4</accession>
<organism evidence="12 13">
    <name type="scientific">Fraxinus pennsylvanica</name>
    <dbReference type="NCBI Taxonomy" id="56036"/>
    <lineage>
        <taxon>Eukaryota</taxon>
        <taxon>Viridiplantae</taxon>
        <taxon>Streptophyta</taxon>
        <taxon>Embryophyta</taxon>
        <taxon>Tracheophyta</taxon>
        <taxon>Spermatophyta</taxon>
        <taxon>Magnoliopsida</taxon>
        <taxon>eudicotyledons</taxon>
        <taxon>Gunneridae</taxon>
        <taxon>Pentapetalae</taxon>
        <taxon>asterids</taxon>
        <taxon>lamiids</taxon>
        <taxon>Lamiales</taxon>
        <taxon>Oleaceae</taxon>
        <taxon>Oleeae</taxon>
        <taxon>Fraxinus</taxon>
    </lineage>
</organism>
<keyword evidence="8" id="KW-0408">Iron</keyword>
<dbReference type="GO" id="GO:0016705">
    <property type="term" value="F:oxidoreductase activity, acting on paired donors, with incorporation or reduction of molecular oxygen"/>
    <property type="evidence" value="ECO:0007669"/>
    <property type="project" value="InterPro"/>
</dbReference>
<evidence type="ECO:0000256" key="6">
    <source>
        <dbReference type="ARBA" id="ARBA00022989"/>
    </source>
</evidence>
<evidence type="ECO:0000256" key="11">
    <source>
        <dbReference type="SAM" id="Phobius"/>
    </source>
</evidence>
<dbReference type="InterPro" id="IPR002401">
    <property type="entry name" value="Cyt_P450_E_grp-I"/>
</dbReference>
<evidence type="ECO:0000256" key="5">
    <source>
        <dbReference type="ARBA" id="ARBA00022723"/>
    </source>
</evidence>
<dbReference type="InterPro" id="IPR036396">
    <property type="entry name" value="Cyt_P450_sf"/>
</dbReference>
<keyword evidence="6 11" id="KW-1133">Transmembrane helix</keyword>
<dbReference type="PANTHER" id="PTHR24282">
    <property type="entry name" value="CYTOCHROME P450 FAMILY MEMBER"/>
    <property type="match status" value="1"/>
</dbReference>
<evidence type="ECO:0000313" key="13">
    <source>
        <dbReference type="Proteomes" id="UP000834106"/>
    </source>
</evidence>
<dbReference type="GO" id="GO:0005506">
    <property type="term" value="F:iron ion binding"/>
    <property type="evidence" value="ECO:0007669"/>
    <property type="project" value="InterPro"/>
</dbReference>
<name>A0AAD2EAZ4_9LAMI</name>
<keyword evidence="4 11" id="KW-0812">Transmembrane</keyword>
<protein>
    <recommendedName>
        <fullName evidence="14">Cytochrome P450</fullName>
    </recommendedName>
</protein>